<name>A0A7J6THG8_PEROL</name>
<evidence type="ECO:0000256" key="1">
    <source>
        <dbReference type="SAM" id="MobiDB-lite"/>
    </source>
</evidence>
<feature type="non-terminal residue" evidence="2">
    <location>
        <position position="1"/>
    </location>
</feature>
<evidence type="ECO:0000313" key="3">
    <source>
        <dbReference type="Proteomes" id="UP000574390"/>
    </source>
</evidence>
<gene>
    <name evidence="2" type="primary">TDRD9_6</name>
    <name evidence="2" type="ORF">FOZ62_009679</name>
</gene>
<keyword evidence="2" id="KW-0347">Helicase</keyword>
<dbReference type="AlphaFoldDB" id="A0A7J6THG8"/>
<dbReference type="EMBL" id="JABANM010007384">
    <property type="protein sequence ID" value="KAF4744351.1"/>
    <property type="molecule type" value="Genomic_DNA"/>
</dbReference>
<dbReference type="GO" id="GO:0004386">
    <property type="term" value="F:helicase activity"/>
    <property type="evidence" value="ECO:0007669"/>
    <property type="project" value="UniProtKB-KW"/>
</dbReference>
<dbReference type="Proteomes" id="UP000574390">
    <property type="component" value="Unassembled WGS sequence"/>
</dbReference>
<sequence length="97" mass="10957">QPAERSNAGGDSSSASGEGSRPPRPRTGQTMPRMSDEMVKQLFKNADLAVTEYQDTQKAIMAERDLEFDRIIYTSARNMRSLVDENGVPYRRRDPHL</sequence>
<feature type="region of interest" description="Disordered" evidence="1">
    <location>
        <begin position="1"/>
        <end position="36"/>
    </location>
</feature>
<proteinExistence type="predicted"/>
<keyword evidence="2" id="KW-0547">Nucleotide-binding</keyword>
<keyword evidence="2" id="KW-0378">Hydrolase</keyword>
<evidence type="ECO:0000313" key="2">
    <source>
        <dbReference type="EMBL" id="KAF4744351.1"/>
    </source>
</evidence>
<reference evidence="2 3" key="1">
    <citation type="submission" date="2020-04" db="EMBL/GenBank/DDBJ databases">
        <title>Perkinsus olseni comparative genomics.</title>
        <authorList>
            <person name="Bogema D.R."/>
        </authorList>
    </citation>
    <scope>NUCLEOTIDE SEQUENCE [LARGE SCALE GENOMIC DNA]</scope>
    <source>
        <strain evidence="2">ATCC PRA-205</strain>
    </source>
</reference>
<accession>A0A7J6THG8</accession>
<feature type="compositionally biased region" description="Low complexity" evidence="1">
    <location>
        <begin position="1"/>
        <end position="20"/>
    </location>
</feature>
<comment type="caution">
    <text evidence="2">The sequence shown here is derived from an EMBL/GenBank/DDBJ whole genome shotgun (WGS) entry which is preliminary data.</text>
</comment>
<protein>
    <submittedName>
        <fullName evidence="2">ATP-dependent RNA helicase tdrd9</fullName>
    </submittedName>
</protein>
<keyword evidence="2" id="KW-0067">ATP-binding</keyword>
<organism evidence="2 3">
    <name type="scientific">Perkinsus olseni</name>
    <name type="common">Perkinsus atlanticus</name>
    <dbReference type="NCBI Taxonomy" id="32597"/>
    <lineage>
        <taxon>Eukaryota</taxon>
        <taxon>Sar</taxon>
        <taxon>Alveolata</taxon>
        <taxon>Perkinsozoa</taxon>
        <taxon>Perkinsea</taxon>
        <taxon>Perkinsida</taxon>
        <taxon>Perkinsidae</taxon>
        <taxon>Perkinsus</taxon>
    </lineage>
</organism>